<dbReference type="Pfam" id="PF24517">
    <property type="entry name" value="CBM96"/>
    <property type="match status" value="1"/>
</dbReference>
<comment type="subcellular location">
    <subcellularLocation>
        <location evidence="1">Secreted</location>
    </subcellularLocation>
</comment>
<dbReference type="Gene3D" id="2.60.120.260">
    <property type="entry name" value="Galactose-binding domain-like"/>
    <property type="match status" value="5"/>
</dbReference>
<evidence type="ECO:0000259" key="4">
    <source>
        <dbReference type="Pfam" id="PF24517"/>
    </source>
</evidence>
<evidence type="ECO:0000313" key="5">
    <source>
        <dbReference type="EMBL" id="OBR67760.1"/>
    </source>
</evidence>
<keyword evidence="2" id="KW-0964">Secreted</keyword>
<protein>
    <recommendedName>
        <fullName evidence="4">Carbohydrate-binding module family 96 domain-containing protein</fullName>
    </recommendedName>
</protein>
<dbReference type="GO" id="GO:0005576">
    <property type="term" value="C:extracellular region"/>
    <property type="evidence" value="ECO:0007669"/>
    <property type="project" value="UniProtKB-SubCell"/>
</dbReference>
<organism evidence="5 6">
    <name type="scientific">Paenibacillus oryzae</name>
    <dbReference type="NCBI Taxonomy" id="1844972"/>
    <lineage>
        <taxon>Bacteria</taxon>
        <taxon>Bacillati</taxon>
        <taxon>Bacillota</taxon>
        <taxon>Bacilli</taxon>
        <taxon>Bacillales</taxon>
        <taxon>Paenibacillaceae</taxon>
        <taxon>Paenibacillus</taxon>
    </lineage>
</organism>
<feature type="domain" description="Carbohydrate-binding module family 96" evidence="4">
    <location>
        <begin position="1212"/>
        <end position="1373"/>
    </location>
</feature>
<evidence type="ECO:0000256" key="1">
    <source>
        <dbReference type="ARBA" id="ARBA00004613"/>
    </source>
</evidence>
<reference evidence="5 6" key="1">
    <citation type="submission" date="2016-05" db="EMBL/GenBank/DDBJ databases">
        <title>Paenibacillus oryzae. sp. nov., isolated from the rice root.</title>
        <authorList>
            <person name="Zhang J."/>
            <person name="Zhang X."/>
        </authorList>
    </citation>
    <scope>NUCLEOTIDE SEQUENCE [LARGE SCALE GENOMIC DNA]</scope>
    <source>
        <strain evidence="5 6">1DrF-4</strain>
    </source>
</reference>
<sequence>MLYELTLRDGTGGTTGQTVYTARNGIVVTSSVGVYANANYYYMGYLFDGVDDNWWATNYWLTAGGSSVTLDFDFNSILPRLNHIHKMILYPRTRDDTISDYRIMGSDNKMLWTELVPRVINTYADTPYGTAREHELNRKFRYIRIQLYQKGEWGVTMNGIRIVADVTDDYTDTDLGKAYSKPDNGWRRIEDTSPAINYKVKNQEGSIHYNAEEISFSFVGERLRLVYQYNWGNNGDIVYIDGTPYQTTKINAGSPSLAFSITGLTYGEHNVVIKTYAGNEKYSRFDALELDARGFLPAALGAQMLAPEPGWQRVNDDRLSFPNGYIVYNTTSIVSNMYGGQSSVLTPALGHNRIEFSFFGTRLRILACTFPGRSDRLRIRIDKGDEEFFRSNYSTANTGQVIVYEKWSLEKGVHQAVIDFGDPAPTSGGQFFIDAIDIDDDGYILSEVGQFMPVPEPGWKRYRNDHPSFSYLHFSNGWEVNANAYKGVISYDTATPNAKISFKFKGTKLRILSACNTSATRGNNIITVDGVPHTYTEIGQLRYTVLQFEITGLEDKEHTVEITKAENKYLSLEAVDIDENGRLMHVREVLSESGMRVGDRIRCHYECTYPNTVGSFSNMGEETSDFLPKAGTALLPNGDFYLIAVEEDRLGRVKLIADRNIQGGITWRALNDAGLVTGKMLEGVPGKTLVPTVTPMTSSEGSGVTLTRSGVLQSQYEAWKMFNGDDSTSESNRWIAPHPAPCWMILSYNRPRIIKAYSVLSRIYNEGAPTAWEIQGSHNGAEWQVLDSQTNVTGLTEMRMFELSNHTPFLFYRWIITANNGYTGWYFSSVDAMQLYEEATSNVTAYVRLPTGGVGVADKDNDWENYVVRSGLDGTSNPGDNKVWNWSNWWSQTLNTHSAIGNRTVRGYTGATGLGAISTTDLAAVNTGFRPVFLVAASEKGNNALLCELFVRPRRDLASRLHVYRNDTLDTYYKSNYTDVTLPVTASDWKGYALEVSSVFNADHPPWNMVNNTTAGYGWALGSGDRTGWFIFDYGQPLCIAGYGIGARVTYQAQTPRDWTFYGSNDKRNWTLLDTVSNLAVWGSGELRKFELYGDANGQMFRYFKMEFGNSLTGSQLAIQEFELYEGYRDSVEQRKSFIDVPFRDDVFSAITVKPHGRMKARVAVAPVYVEHLPSDIQVKWTSDLTSHIAVPVYGRMLGTFSVMPPPIVELSLTPVKDAFVRSNVPRLNYGEEQEIIVGRMMDGEDFNALIQFDIATIPAGQRLKSAKLQLYVEQTSMAGTPIGLYEVETDWAEVGVTWASMPAHGVKFAELGVDKAKTYVEVDVLGMVQGWYNGAAVNNGMLLRPEQQTSDVYARFGTRERGASYRPRLIVRYDDPKVASAGYSDLKGTMVSRQNKSRDVRTAITIKSTWDKEDLQTNLRVLNPMMLESFVTVRRENMHSYMTVKRKDEHRLPSGITIRTRREDVLASAISVSRDFMGGGLTIRRNGDYILTSSITIRRSEVSDVPSDIGVSRFHCVGTIMIVANSVIPSSITVVGEERSDLSSTITARRTNSKDVTGMIDVWAGSLLESSITIKSGYIASSLIVPFKGDRDLRTSIRVNERFAGDLNSMLEVIQGSGLPCFITVEIYEDGMYAFIM</sequence>
<evidence type="ECO:0000313" key="6">
    <source>
        <dbReference type="Proteomes" id="UP000092024"/>
    </source>
</evidence>
<dbReference type="RefSeq" id="WP_068680103.1">
    <property type="nucleotide sequence ID" value="NZ_LYPA01000031.1"/>
</dbReference>
<dbReference type="EMBL" id="LYPA01000031">
    <property type="protein sequence ID" value="OBR67760.1"/>
    <property type="molecule type" value="Genomic_DNA"/>
</dbReference>
<dbReference type="InterPro" id="IPR055372">
    <property type="entry name" value="CBM96"/>
</dbReference>
<keyword evidence="3" id="KW-0732">Signal</keyword>
<gene>
    <name evidence="5" type="ORF">A7K91_08475</name>
</gene>
<dbReference type="Proteomes" id="UP000092024">
    <property type="component" value="Unassembled WGS sequence"/>
</dbReference>
<dbReference type="InterPro" id="IPR008979">
    <property type="entry name" value="Galactose-bd-like_sf"/>
</dbReference>
<dbReference type="OrthoDB" id="5291305at2"/>
<proteinExistence type="predicted"/>
<dbReference type="STRING" id="1844972.A7K91_08475"/>
<dbReference type="NCBIfam" id="NF033679">
    <property type="entry name" value="DNRLRE_dom"/>
    <property type="match status" value="1"/>
</dbReference>
<dbReference type="SUPFAM" id="SSF49785">
    <property type="entry name" value="Galactose-binding domain-like"/>
    <property type="match status" value="3"/>
</dbReference>
<name>A0A1A5YQT3_9BACL</name>
<comment type="caution">
    <text evidence="5">The sequence shown here is derived from an EMBL/GenBank/DDBJ whole genome shotgun (WGS) entry which is preliminary data.</text>
</comment>
<evidence type="ECO:0000256" key="3">
    <source>
        <dbReference type="ARBA" id="ARBA00022729"/>
    </source>
</evidence>
<accession>A0A1A5YQT3</accession>
<keyword evidence="6" id="KW-1185">Reference proteome</keyword>
<evidence type="ECO:0000256" key="2">
    <source>
        <dbReference type="ARBA" id="ARBA00022525"/>
    </source>
</evidence>